<accession>A0ACB8XUV9</accession>
<organism evidence="1 2">
    <name type="scientific">Smallanthus sonchifolius</name>
    <dbReference type="NCBI Taxonomy" id="185202"/>
    <lineage>
        <taxon>Eukaryota</taxon>
        <taxon>Viridiplantae</taxon>
        <taxon>Streptophyta</taxon>
        <taxon>Embryophyta</taxon>
        <taxon>Tracheophyta</taxon>
        <taxon>Spermatophyta</taxon>
        <taxon>Magnoliopsida</taxon>
        <taxon>eudicotyledons</taxon>
        <taxon>Gunneridae</taxon>
        <taxon>Pentapetalae</taxon>
        <taxon>asterids</taxon>
        <taxon>campanulids</taxon>
        <taxon>Asterales</taxon>
        <taxon>Asteraceae</taxon>
        <taxon>Asteroideae</taxon>
        <taxon>Heliantheae alliance</taxon>
        <taxon>Millerieae</taxon>
        <taxon>Smallanthus</taxon>
    </lineage>
</organism>
<sequence>MSILVLSDNNIEGLVPEWILNNSQETLQILDLSNNSICGFHQHPHFLPWVRLKFFSIGYNQLQGRLPIPPLSMVVYSTSNNNLTGEIPPLICKMKSLQVLDLSSNNMTGTLPLCLGNISNLLLVLDLKRNNFQGPMMNTFTHGSSIKRIDLSENQFTGQLSKSLVNCTNLKVLILRGNSFHDVFPFWLGTLSKLEVLILGSNKFYGSFHDLTAVGSQFPKLQIIDLSDNGFSGQLPDKLFLSWNAMKVDAGKLINGILEIYVDPSASIISPYSTILTNKYVKREYNNHVLNIFTVIDLSCNHFEGHIPQSLSDLHGLNSLNLSNNHFTGHILLSFGNLKNLESLDLSRNELSGEIPHELVQLNFLGIFNVSFNHLHGSIPQGKQFNTFDKASYMGNPGLCVELLYKECQSSKASTVPSTSDMSDSLLPNDRSDLIVISLGVGSGLVIGIFIGNFLYVRYDDWFIERFQLRKEKWIRPLSNKSRK</sequence>
<evidence type="ECO:0000313" key="2">
    <source>
        <dbReference type="Proteomes" id="UP001056120"/>
    </source>
</evidence>
<name>A0ACB8XUV9_9ASTR</name>
<gene>
    <name evidence="1" type="ORF">L1987_84688</name>
</gene>
<dbReference type="EMBL" id="CM042046">
    <property type="protein sequence ID" value="KAI3675104.1"/>
    <property type="molecule type" value="Genomic_DNA"/>
</dbReference>
<reference evidence="1 2" key="2">
    <citation type="journal article" date="2022" name="Mol. Ecol. Resour.">
        <title>The genomes of chicory, endive, great burdock and yacon provide insights into Asteraceae paleo-polyploidization history and plant inulin production.</title>
        <authorList>
            <person name="Fan W."/>
            <person name="Wang S."/>
            <person name="Wang H."/>
            <person name="Wang A."/>
            <person name="Jiang F."/>
            <person name="Liu H."/>
            <person name="Zhao H."/>
            <person name="Xu D."/>
            <person name="Zhang Y."/>
        </authorList>
    </citation>
    <scope>NUCLEOTIDE SEQUENCE [LARGE SCALE GENOMIC DNA]</scope>
    <source>
        <strain evidence="2">cv. Yunnan</strain>
        <tissue evidence="1">Leaves</tissue>
    </source>
</reference>
<protein>
    <submittedName>
        <fullName evidence="1">Uncharacterized protein</fullName>
    </submittedName>
</protein>
<comment type="caution">
    <text evidence="1">The sequence shown here is derived from an EMBL/GenBank/DDBJ whole genome shotgun (WGS) entry which is preliminary data.</text>
</comment>
<reference evidence="2" key="1">
    <citation type="journal article" date="2022" name="Mol. Ecol. Resour.">
        <title>The genomes of chicory, endive, great burdock and yacon provide insights into Asteraceae palaeo-polyploidization history and plant inulin production.</title>
        <authorList>
            <person name="Fan W."/>
            <person name="Wang S."/>
            <person name="Wang H."/>
            <person name="Wang A."/>
            <person name="Jiang F."/>
            <person name="Liu H."/>
            <person name="Zhao H."/>
            <person name="Xu D."/>
            <person name="Zhang Y."/>
        </authorList>
    </citation>
    <scope>NUCLEOTIDE SEQUENCE [LARGE SCALE GENOMIC DNA]</scope>
    <source>
        <strain evidence="2">cv. Yunnan</strain>
    </source>
</reference>
<dbReference type="Proteomes" id="UP001056120">
    <property type="component" value="Linkage Group LG29"/>
</dbReference>
<proteinExistence type="predicted"/>
<evidence type="ECO:0000313" key="1">
    <source>
        <dbReference type="EMBL" id="KAI3675104.1"/>
    </source>
</evidence>
<keyword evidence="2" id="KW-1185">Reference proteome</keyword>